<feature type="coiled-coil region" evidence="1">
    <location>
        <begin position="438"/>
        <end position="465"/>
    </location>
</feature>
<dbReference type="EMBL" id="CAKXAJ010026348">
    <property type="protein sequence ID" value="CAH2267147.1"/>
    <property type="molecule type" value="Genomic_DNA"/>
</dbReference>
<evidence type="ECO:0000313" key="3">
    <source>
        <dbReference type="EMBL" id="CAH2267147.1"/>
    </source>
</evidence>
<dbReference type="PANTHER" id="PTHR44927:SF1">
    <property type="entry name" value="FK506-BINDING PROTEIN 15"/>
    <property type="match status" value="1"/>
</dbReference>
<keyword evidence="1" id="KW-0175">Coiled coil</keyword>
<sequence>MLETEEVDVDYFTPSTCTSLSKIFGSSSKEEDVLENNNSLKFIAPLPPQVTTKSEESKQTKFLYAGSVYAYEWVDNSYEFRGKLGFAIFSIINIDIHKMVIYNSNKTSLSSLTIAHDIKIKVNGNISISYYDNLHKFWSVNPSSSKLDEILDILRSLNVNLEIVPAIEEKEIKTHIKDFTEKDATTNKLNETEKESDTDVAFNRKTKDSILKRMATMGHSVLPPPHAAAVTQTSDSSDTSIPQNQRKPRHKPKIMNKKGPSEKKSLDTDRFCELTNQNTRKIPPQPEPHEMFKDFLNIASQEIVPVSTASIINPNDISADASSVGLIISEQKLSNSELRINMNRMADKVDILLDKVKDLEMVDRSKSTNNSNLSQFQNEIVQKLLNEYEKKINRYEEFMKLKGFDCENFELASQSTCERTQHSLKTSEIKETQIQQLCNDKDKEIVQLRKDLELLSNKAEQFKDYERNLLKEICNLKDKLDVSKEHIPNEIKKLDDADKQNTDITNKLKQIMNDTFQAISVNFDDEENYTGSQIKSIVGVVVKKTTIDSLRQLQST</sequence>
<evidence type="ECO:0000256" key="2">
    <source>
        <dbReference type="SAM" id="MobiDB-lite"/>
    </source>
</evidence>
<evidence type="ECO:0000313" key="4">
    <source>
        <dbReference type="Proteomes" id="UP000838756"/>
    </source>
</evidence>
<evidence type="ECO:0000256" key="1">
    <source>
        <dbReference type="SAM" id="Coils"/>
    </source>
</evidence>
<dbReference type="AlphaFoldDB" id="A0A8S4SEL4"/>
<organism evidence="3 4">
    <name type="scientific">Pararge aegeria aegeria</name>
    <dbReference type="NCBI Taxonomy" id="348720"/>
    <lineage>
        <taxon>Eukaryota</taxon>
        <taxon>Metazoa</taxon>
        <taxon>Ecdysozoa</taxon>
        <taxon>Arthropoda</taxon>
        <taxon>Hexapoda</taxon>
        <taxon>Insecta</taxon>
        <taxon>Pterygota</taxon>
        <taxon>Neoptera</taxon>
        <taxon>Endopterygota</taxon>
        <taxon>Lepidoptera</taxon>
        <taxon>Glossata</taxon>
        <taxon>Ditrysia</taxon>
        <taxon>Papilionoidea</taxon>
        <taxon>Nymphalidae</taxon>
        <taxon>Satyrinae</taxon>
        <taxon>Satyrini</taxon>
        <taxon>Parargina</taxon>
        <taxon>Pararge</taxon>
    </lineage>
</organism>
<proteinExistence type="predicted"/>
<comment type="caution">
    <text evidence="3">The sequence shown here is derived from an EMBL/GenBank/DDBJ whole genome shotgun (WGS) entry which is preliminary data.</text>
</comment>
<feature type="region of interest" description="Disordered" evidence="2">
    <location>
        <begin position="219"/>
        <end position="266"/>
    </location>
</feature>
<accession>A0A8S4SEL4</accession>
<reference evidence="3" key="1">
    <citation type="submission" date="2022-03" db="EMBL/GenBank/DDBJ databases">
        <authorList>
            <person name="Lindestad O."/>
        </authorList>
    </citation>
    <scope>NUCLEOTIDE SEQUENCE</scope>
</reference>
<feature type="compositionally biased region" description="Basic residues" evidence="2">
    <location>
        <begin position="246"/>
        <end position="256"/>
    </location>
</feature>
<feature type="compositionally biased region" description="Polar residues" evidence="2">
    <location>
        <begin position="230"/>
        <end position="245"/>
    </location>
</feature>
<keyword evidence="4" id="KW-1185">Reference proteome</keyword>
<protein>
    <submittedName>
        <fullName evidence="3">Jg2885 protein</fullName>
    </submittedName>
</protein>
<dbReference type="OrthoDB" id="5842926at2759"/>
<gene>
    <name evidence="3" type="primary">jg2885</name>
    <name evidence="3" type="ORF">PAEG_LOCUS25721</name>
</gene>
<dbReference type="PANTHER" id="PTHR44927">
    <property type="entry name" value="FK506-BINDING PROTEIN 15"/>
    <property type="match status" value="1"/>
</dbReference>
<name>A0A8S4SEL4_9NEOP</name>
<dbReference type="Proteomes" id="UP000838756">
    <property type="component" value="Unassembled WGS sequence"/>
</dbReference>